<dbReference type="OrthoDB" id="2505248at2759"/>
<name>A0A9P6NGF5_9BASI</name>
<comment type="caution">
    <text evidence="1">The sequence shown here is derived from an EMBL/GenBank/DDBJ whole genome shotgun (WGS) entry which is preliminary data.</text>
</comment>
<dbReference type="EMBL" id="MU167275">
    <property type="protein sequence ID" value="KAG0145513.1"/>
    <property type="molecule type" value="Genomic_DNA"/>
</dbReference>
<keyword evidence="2" id="KW-1185">Reference proteome</keyword>
<gene>
    <name evidence="1" type="ORF">CROQUDRAFT_93758</name>
</gene>
<dbReference type="Proteomes" id="UP000886653">
    <property type="component" value="Unassembled WGS sequence"/>
</dbReference>
<organism evidence="1 2">
    <name type="scientific">Cronartium quercuum f. sp. fusiforme G11</name>
    <dbReference type="NCBI Taxonomy" id="708437"/>
    <lineage>
        <taxon>Eukaryota</taxon>
        <taxon>Fungi</taxon>
        <taxon>Dikarya</taxon>
        <taxon>Basidiomycota</taxon>
        <taxon>Pucciniomycotina</taxon>
        <taxon>Pucciniomycetes</taxon>
        <taxon>Pucciniales</taxon>
        <taxon>Coleosporiaceae</taxon>
        <taxon>Cronartium</taxon>
    </lineage>
</organism>
<reference evidence="1" key="1">
    <citation type="submission" date="2013-11" db="EMBL/GenBank/DDBJ databases">
        <title>Genome sequence of the fusiform rust pathogen reveals effectors for host alternation and coevolution with pine.</title>
        <authorList>
            <consortium name="DOE Joint Genome Institute"/>
            <person name="Smith K."/>
            <person name="Pendleton A."/>
            <person name="Kubisiak T."/>
            <person name="Anderson C."/>
            <person name="Salamov A."/>
            <person name="Aerts A."/>
            <person name="Riley R."/>
            <person name="Clum A."/>
            <person name="Lindquist E."/>
            <person name="Ence D."/>
            <person name="Campbell M."/>
            <person name="Kronenberg Z."/>
            <person name="Feau N."/>
            <person name="Dhillon B."/>
            <person name="Hamelin R."/>
            <person name="Burleigh J."/>
            <person name="Smith J."/>
            <person name="Yandell M."/>
            <person name="Nelson C."/>
            <person name="Grigoriev I."/>
            <person name="Davis J."/>
        </authorList>
    </citation>
    <scope>NUCLEOTIDE SEQUENCE</scope>
    <source>
        <strain evidence="1">G11</strain>
    </source>
</reference>
<evidence type="ECO:0000313" key="2">
    <source>
        <dbReference type="Proteomes" id="UP000886653"/>
    </source>
</evidence>
<dbReference type="AlphaFoldDB" id="A0A9P6NGF5"/>
<accession>A0A9P6NGF5</accession>
<proteinExistence type="predicted"/>
<evidence type="ECO:0000313" key="1">
    <source>
        <dbReference type="EMBL" id="KAG0145513.1"/>
    </source>
</evidence>
<sequence length="62" mass="7222">MANFDLSYPRNDPEIPSVNSFMNADDYQTTWDDFKVTPRWHSVEWQDVALLAGQQMLGKKLC</sequence>
<protein>
    <submittedName>
        <fullName evidence="1">Uncharacterized protein</fullName>
    </submittedName>
</protein>